<dbReference type="Pfam" id="PF14703">
    <property type="entry name" value="PHM7_cyt"/>
    <property type="match status" value="1"/>
</dbReference>
<feature type="domain" description="CSC1/OSCA1-like N-terminal transmembrane" evidence="9">
    <location>
        <begin position="23"/>
        <end position="169"/>
    </location>
</feature>
<feature type="transmembrane region" description="Helical" evidence="7">
    <location>
        <begin position="354"/>
        <end position="378"/>
    </location>
</feature>
<dbReference type="Pfam" id="PF13967">
    <property type="entry name" value="RSN1_TM"/>
    <property type="match status" value="1"/>
</dbReference>
<evidence type="ECO:0000256" key="6">
    <source>
        <dbReference type="ARBA" id="ARBA00023136"/>
    </source>
</evidence>
<evidence type="ECO:0000313" key="12">
    <source>
        <dbReference type="Proteomes" id="UP000225706"/>
    </source>
</evidence>
<evidence type="ECO:0000256" key="7">
    <source>
        <dbReference type="SAM" id="Phobius"/>
    </source>
</evidence>
<accession>A0A2B4T0B0</accession>
<feature type="domain" description="CSC1/OSCA1-like cytosolic" evidence="10">
    <location>
        <begin position="188"/>
        <end position="341"/>
    </location>
</feature>
<keyword evidence="3" id="KW-0813">Transport</keyword>
<dbReference type="PANTHER" id="PTHR13018">
    <property type="entry name" value="PROBABLE MEMBRANE PROTEIN DUF221-RELATED"/>
    <property type="match status" value="1"/>
</dbReference>
<evidence type="ECO:0000256" key="2">
    <source>
        <dbReference type="ARBA" id="ARBA00007779"/>
    </source>
</evidence>
<reference evidence="12" key="1">
    <citation type="journal article" date="2017" name="bioRxiv">
        <title>Comparative analysis of the genomes of Stylophora pistillata and Acropora digitifera provides evidence for extensive differences between species of corals.</title>
        <authorList>
            <person name="Voolstra C.R."/>
            <person name="Li Y."/>
            <person name="Liew Y.J."/>
            <person name="Baumgarten S."/>
            <person name="Zoccola D."/>
            <person name="Flot J.-F."/>
            <person name="Tambutte S."/>
            <person name="Allemand D."/>
            <person name="Aranda M."/>
        </authorList>
    </citation>
    <scope>NUCLEOTIDE SEQUENCE [LARGE SCALE GENOMIC DNA]</scope>
</reference>
<evidence type="ECO:0000256" key="4">
    <source>
        <dbReference type="ARBA" id="ARBA00022692"/>
    </source>
</evidence>
<keyword evidence="12" id="KW-1185">Reference proteome</keyword>
<gene>
    <name evidence="11" type="ORF">AWC38_SpisGene786</name>
</gene>
<evidence type="ECO:0000259" key="8">
    <source>
        <dbReference type="Pfam" id="PF02714"/>
    </source>
</evidence>
<comment type="caution">
    <text evidence="11">The sequence shown here is derived from an EMBL/GenBank/DDBJ whole genome shotgun (WGS) entry which is preliminary data.</text>
</comment>
<comment type="subcellular location">
    <subcellularLocation>
        <location evidence="1">Membrane</location>
        <topology evidence="1">Multi-pass membrane protein</topology>
    </subcellularLocation>
</comment>
<evidence type="ECO:0000256" key="1">
    <source>
        <dbReference type="ARBA" id="ARBA00004141"/>
    </source>
</evidence>
<dbReference type="EMBL" id="LSMT01000005">
    <property type="protein sequence ID" value="PFX34242.1"/>
    <property type="molecule type" value="Genomic_DNA"/>
</dbReference>
<feature type="transmembrane region" description="Helical" evidence="7">
    <location>
        <begin position="23"/>
        <end position="44"/>
    </location>
</feature>
<dbReference type="InterPro" id="IPR027815">
    <property type="entry name" value="CSC1/OSCA1-like_cyt"/>
</dbReference>
<dbReference type="GO" id="GO:0005227">
    <property type="term" value="F:calcium-activated cation channel activity"/>
    <property type="evidence" value="ECO:0007669"/>
    <property type="project" value="InterPro"/>
</dbReference>
<comment type="similarity">
    <text evidence="2">Belongs to the CSC1 (TC 1.A.17) family.</text>
</comment>
<feature type="transmembrane region" description="Helical" evidence="7">
    <location>
        <begin position="107"/>
        <end position="128"/>
    </location>
</feature>
<dbReference type="Pfam" id="PF02714">
    <property type="entry name" value="RSN1_7TM"/>
    <property type="match status" value="1"/>
</dbReference>
<evidence type="ECO:0000259" key="10">
    <source>
        <dbReference type="Pfam" id="PF14703"/>
    </source>
</evidence>
<keyword evidence="5 7" id="KW-1133">Transmembrane helix</keyword>
<keyword evidence="4 7" id="KW-0812">Transmembrane</keyword>
<dbReference type="InterPro" id="IPR003864">
    <property type="entry name" value="CSC1/OSCA1-like_7TM"/>
</dbReference>
<feature type="transmembrane region" description="Helical" evidence="7">
    <location>
        <begin position="406"/>
        <end position="427"/>
    </location>
</feature>
<name>A0A2B4T0B0_STYPI</name>
<organism evidence="11 12">
    <name type="scientific">Stylophora pistillata</name>
    <name type="common">Smooth cauliflower coral</name>
    <dbReference type="NCBI Taxonomy" id="50429"/>
    <lineage>
        <taxon>Eukaryota</taxon>
        <taxon>Metazoa</taxon>
        <taxon>Cnidaria</taxon>
        <taxon>Anthozoa</taxon>
        <taxon>Hexacorallia</taxon>
        <taxon>Scleractinia</taxon>
        <taxon>Astrocoeniina</taxon>
        <taxon>Pocilloporidae</taxon>
        <taxon>Stylophora</taxon>
    </lineage>
</organism>
<feature type="transmembrane region" description="Helical" evidence="7">
    <location>
        <begin position="148"/>
        <end position="167"/>
    </location>
</feature>
<evidence type="ECO:0000256" key="3">
    <source>
        <dbReference type="ARBA" id="ARBA00022448"/>
    </source>
</evidence>
<evidence type="ECO:0000256" key="5">
    <source>
        <dbReference type="ARBA" id="ARBA00022989"/>
    </source>
</evidence>
<evidence type="ECO:0000259" key="9">
    <source>
        <dbReference type="Pfam" id="PF13967"/>
    </source>
</evidence>
<evidence type="ECO:0000313" key="11">
    <source>
        <dbReference type="EMBL" id="PFX34242.1"/>
    </source>
</evidence>
<dbReference type="GO" id="GO:0005886">
    <property type="term" value="C:plasma membrane"/>
    <property type="evidence" value="ECO:0007669"/>
    <property type="project" value="TreeGrafter"/>
</dbReference>
<feature type="transmembrane region" description="Helical" evidence="7">
    <location>
        <begin position="447"/>
        <end position="466"/>
    </location>
</feature>
<protein>
    <submittedName>
        <fullName evidence="11">Putative membrane protein C2G11.09</fullName>
    </submittedName>
</protein>
<sequence length="726" mass="81748">MANDSASGNDTVNDVVADGTSKFISALILNLIIALICLILFCILRQKHKIIYAPRQLLIDTLAPGKRPQSFFSWLFPAFTVKDDEVFLYAGIDAVVHMRFMKLCFKIALVLMPYGIIVLIPVNYFGGGDLSGLEQIALSNIVPKSSKVWAHTVAAWVYTLIICYLLYTEWKAFIVYRQQYLNKGMGYQYAVLVRDLPEKFKDYESLKGHVEELFPDEVEDVVIVEDLKKWQELVNERDALKWKLEHAKAVFEQSGERPTHKKFICCGTKFDSITQYGAELETAQAKLDAETEKKHTLLPSSFVVFRSLRSSTLANQADWDNSPLAVDVMPAPELTSVLWTNLSIGLWERKLRTVLIYTLVFLLVFFWTVPVAFVSTLVELQNLTKIAPFLKPVLELSSFVKGAIEGFLSGLALIIFFAILPLVLQLFSKLEGIPSQSEVDRSTLGKLYIFMLVNKFLFLTFAGSALNKLKEMADKPSQIPSFLAEALPSQSTFFICFIMLATLTGYALQLLRIVPLILVSIKRKWLVKTPREDELAWKPPPILYDRVFANHLFILIVGLSYSTLAPIITPFVALYFGFGYIVWMHQTLSVYIPVYSCGGMMWPRVFNRMIIATVVFQLLMFGVIGLKQSYAASVLILPLPVITVLFYFFILQHYIRPAENLSLSAAHGLENPAPNFIQDVAKSYTRTQGVPAPVLETAPAEVDQTVGTELESSLPLTATTEKKEDV</sequence>
<dbReference type="AlphaFoldDB" id="A0A2B4T0B0"/>
<dbReference type="Proteomes" id="UP000225706">
    <property type="component" value="Unassembled WGS sequence"/>
</dbReference>
<feature type="domain" description="CSC1/OSCA1-like 7TM region" evidence="8">
    <location>
        <begin position="352"/>
        <end position="623"/>
    </location>
</feature>
<dbReference type="PANTHER" id="PTHR13018:SF5">
    <property type="entry name" value="RE44586P"/>
    <property type="match status" value="1"/>
</dbReference>
<dbReference type="InterPro" id="IPR045122">
    <property type="entry name" value="Csc1-like"/>
</dbReference>
<feature type="transmembrane region" description="Helical" evidence="7">
    <location>
        <begin position="492"/>
        <end position="521"/>
    </location>
</feature>
<feature type="transmembrane region" description="Helical" evidence="7">
    <location>
        <begin position="630"/>
        <end position="650"/>
    </location>
</feature>
<feature type="transmembrane region" description="Helical" evidence="7">
    <location>
        <begin position="605"/>
        <end position="624"/>
    </location>
</feature>
<dbReference type="InterPro" id="IPR032880">
    <property type="entry name" value="CSC1/OSCA1-like_N"/>
</dbReference>
<keyword evidence="6 7" id="KW-0472">Membrane</keyword>
<proteinExistence type="inferred from homology"/>
<dbReference type="OrthoDB" id="5973102at2759"/>